<protein>
    <submittedName>
        <fullName evidence="2">Uncharacterized protein</fullName>
    </submittedName>
</protein>
<dbReference type="EMBL" id="RCHS01003477">
    <property type="protein sequence ID" value="RMX41589.1"/>
    <property type="molecule type" value="Genomic_DNA"/>
</dbReference>
<comment type="caution">
    <text evidence="2">The sequence shown here is derived from an EMBL/GenBank/DDBJ whole genome shotgun (WGS) entry which is preliminary data.</text>
</comment>
<name>A0A3M6TJS0_POCDA</name>
<proteinExistence type="predicted"/>
<sequence length="108" mass="12416">MGAKLAKRKEAKESLGNSLGELTKDPKKRYRQDRPIQNETSDDDCVVESNSDGGSDASTKAKKRLKELQVESPPGFRKFESEVEWQRIDAEIALQLWEDVFKPMYTFY</sequence>
<reference evidence="2 3" key="1">
    <citation type="journal article" date="2018" name="Sci. Rep.">
        <title>Comparative analysis of the Pocillopora damicornis genome highlights role of immune system in coral evolution.</title>
        <authorList>
            <person name="Cunning R."/>
            <person name="Bay R.A."/>
            <person name="Gillette P."/>
            <person name="Baker A.C."/>
            <person name="Traylor-Knowles N."/>
        </authorList>
    </citation>
    <scope>NUCLEOTIDE SEQUENCE [LARGE SCALE GENOMIC DNA]</scope>
    <source>
        <strain evidence="2">RSMAS</strain>
        <tissue evidence="2">Whole animal</tissue>
    </source>
</reference>
<feature type="compositionally biased region" description="Polar residues" evidence="1">
    <location>
        <begin position="48"/>
        <end position="58"/>
    </location>
</feature>
<feature type="region of interest" description="Disordered" evidence="1">
    <location>
        <begin position="1"/>
        <end position="62"/>
    </location>
</feature>
<gene>
    <name evidence="2" type="ORF">pdam_00008653</name>
</gene>
<accession>A0A3M6TJS0</accession>
<keyword evidence="3" id="KW-1185">Reference proteome</keyword>
<evidence type="ECO:0000313" key="2">
    <source>
        <dbReference type="EMBL" id="RMX41589.1"/>
    </source>
</evidence>
<dbReference type="Proteomes" id="UP000275408">
    <property type="component" value="Unassembled WGS sequence"/>
</dbReference>
<organism evidence="2 3">
    <name type="scientific">Pocillopora damicornis</name>
    <name type="common">Cauliflower coral</name>
    <name type="synonym">Millepora damicornis</name>
    <dbReference type="NCBI Taxonomy" id="46731"/>
    <lineage>
        <taxon>Eukaryota</taxon>
        <taxon>Metazoa</taxon>
        <taxon>Cnidaria</taxon>
        <taxon>Anthozoa</taxon>
        <taxon>Hexacorallia</taxon>
        <taxon>Scleractinia</taxon>
        <taxon>Astrocoeniina</taxon>
        <taxon>Pocilloporidae</taxon>
        <taxon>Pocillopora</taxon>
    </lineage>
</organism>
<evidence type="ECO:0000313" key="3">
    <source>
        <dbReference type="Proteomes" id="UP000275408"/>
    </source>
</evidence>
<evidence type="ECO:0000256" key="1">
    <source>
        <dbReference type="SAM" id="MobiDB-lite"/>
    </source>
</evidence>
<dbReference type="AlphaFoldDB" id="A0A3M6TJS0"/>